<feature type="chain" id="PRO_5020723507" evidence="2">
    <location>
        <begin position="39"/>
        <end position="381"/>
    </location>
</feature>
<evidence type="ECO:0000256" key="1">
    <source>
        <dbReference type="ARBA" id="ARBA00022729"/>
    </source>
</evidence>
<dbReference type="SUPFAM" id="SSF53850">
    <property type="entry name" value="Periplasmic binding protein-like II"/>
    <property type="match status" value="1"/>
</dbReference>
<name>A0A4R3ULZ7_ROSSA</name>
<reference evidence="3 4" key="1">
    <citation type="submission" date="2019-03" db="EMBL/GenBank/DDBJ databases">
        <title>Genomic Encyclopedia of Type Strains, Phase IV (KMG-IV): sequencing the most valuable type-strain genomes for metagenomic binning, comparative biology and taxonomic classification.</title>
        <authorList>
            <person name="Goeker M."/>
        </authorList>
    </citation>
    <scope>NUCLEOTIDE SEQUENCE [LARGE SCALE GENOMIC DNA]</scope>
    <source>
        <strain evidence="3 4">DSM 654</strain>
    </source>
</reference>
<dbReference type="AlphaFoldDB" id="A0A4R3ULZ7"/>
<dbReference type="PANTHER" id="PTHR30006:SF25">
    <property type="entry name" value="PHOSPHOGLYCERATE TRANSPORT REGULATORY PROTEIN PGTC"/>
    <property type="match status" value="1"/>
</dbReference>
<comment type="caution">
    <text evidence="3">The sequence shown here is derived from an EMBL/GenBank/DDBJ whole genome shotgun (WGS) entry which is preliminary data.</text>
</comment>
<dbReference type="Pfam" id="PF01547">
    <property type="entry name" value="SBP_bac_1"/>
    <property type="match status" value="1"/>
</dbReference>
<evidence type="ECO:0000256" key="2">
    <source>
        <dbReference type="SAM" id="SignalP"/>
    </source>
</evidence>
<dbReference type="Proteomes" id="UP000295110">
    <property type="component" value="Unassembled WGS sequence"/>
</dbReference>
<proteinExistence type="predicted"/>
<dbReference type="Gene3D" id="3.40.190.10">
    <property type="entry name" value="Periplasmic binding protein-like II"/>
    <property type="match status" value="2"/>
</dbReference>
<accession>A0A4R3ULZ7</accession>
<evidence type="ECO:0000313" key="3">
    <source>
        <dbReference type="EMBL" id="TCU91530.1"/>
    </source>
</evidence>
<dbReference type="InterPro" id="IPR006059">
    <property type="entry name" value="SBP"/>
</dbReference>
<keyword evidence="4" id="KW-1185">Reference proteome</keyword>
<evidence type="ECO:0000313" key="4">
    <source>
        <dbReference type="Proteomes" id="UP000295110"/>
    </source>
</evidence>
<feature type="signal peptide" evidence="2">
    <location>
        <begin position="1"/>
        <end position="38"/>
    </location>
</feature>
<dbReference type="GO" id="GO:0030288">
    <property type="term" value="C:outer membrane-bounded periplasmic space"/>
    <property type="evidence" value="ECO:0007669"/>
    <property type="project" value="TreeGrafter"/>
</dbReference>
<dbReference type="EMBL" id="SMBU01000025">
    <property type="protein sequence ID" value="TCU91530.1"/>
    <property type="molecule type" value="Genomic_DNA"/>
</dbReference>
<protein>
    <submittedName>
        <fullName evidence="3">Iron(III) transport system substrate-binding protein</fullName>
    </submittedName>
</protein>
<sequence>MTILRRMARFIPAAANPRGRLAALACALALPWLQCAHAELPPEYPGAYRAIASAARDEGRVVVYSTTDLSAVAALIRDFEQRNPGVKVDYNDLNSTDLHQRFLAETAAGKPSADVLWSSAMDLQMKLANDDYAARYKSPEAGSLPDWAVWRDTAYGTTFEPAVFVYNKHFVSGDDVPATHADIVRLLTTQRAKYAGNVTTYDIEKSAVGFLFATQDSRVQTNFWELARALGANAVELEANTSVMVQRIASGKDYLGYNLIGSYALTRARRDPSIGVVLPRDYTLVMSRIALISKTASHPNAARLWLDYLLSRRGQGLLSSHSELFSIRDDVPGEYTAATLRKELGSRLKAIAVAPPLLVFLDRAKQQEFLRRWRRETGDVK</sequence>
<organism evidence="3 4">
    <name type="scientific">Roseateles saccharophilus</name>
    <name type="common">Pseudomonas saccharophila</name>
    <dbReference type="NCBI Taxonomy" id="304"/>
    <lineage>
        <taxon>Bacteria</taxon>
        <taxon>Pseudomonadati</taxon>
        <taxon>Pseudomonadota</taxon>
        <taxon>Betaproteobacteria</taxon>
        <taxon>Burkholderiales</taxon>
        <taxon>Sphaerotilaceae</taxon>
        <taxon>Roseateles</taxon>
    </lineage>
</organism>
<gene>
    <name evidence="3" type="ORF">EV671_10257</name>
</gene>
<keyword evidence="1 2" id="KW-0732">Signal</keyword>
<dbReference type="PANTHER" id="PTHR30006">
    <property type="entry name" value="THIAMINE-BINDING PERIPLASMIC PROTEIN-RELATED"/>
    <property type="match status" value="1"/>
</dbReference>